<dbReference type="InterPro" id="IPR002401">
    <property type="entry name" value="Cyt_P450_E_grp-I"/>
</dbReference>
<keyword evidence="3 6" id="KW-0560">Oxidoreductase</keyword>
<protein>
    <submittedName>
        <fullName evidence="8">BZ3500_MvSof-1268-A1-R1_Chr2-3g05367 protein</fullName>
    </submittedName>
</protein>
<evidence type="ECO:0000256" key="4">
    <source>
        <dbReference type="ARBA" id="ARBA00023004"/>
    </source>
</evidence>
<accession>A0A2X0K612</accession>
<keyword evidence="5 6" id="KW-0349">Heme</keyword>
<reference evidence="9" key="1">
    <citation type="submission" date="2016-10" db="EMBL/GenBank/DDBJ databases">
        <authorList>
            <person name="Jeantristanb JTB J.-T."/>
            <person name="Ricardo R."/>
        </authorList>
    </citation>
    <scope>NUCLEOTIDE SEQUENCE [LARGE SCALE GENOMIC DNA]</scope>
</reference>
<keyword evidence="7" id="KW-1133">Transmembrane helix</keyword>
<comment type="similarity">
    <text evidence="1 6">Belongs to the cytochrome P450 family.</text>
</comment>
<evidence type="ECO:0000313" key="9">
    <source>
        <dbReference type="Proteomes" id="UP000249723"/>
    </source>
</evidence>
<dbReference type="InterPro" id="IPR017972">
    <property type="entry name" value="Cyt_P450_CS"/>
</dbReference>
<dbReference type="GO" id="GO:0005506">
    <property type="term" value="F:iron ion binding"/>
    <property type="evidence" value="ECO:0007669"/>
    <property type="project" value="InterPro"/>
</dbReference>
<dbReference type="GO" id="GO:0006629">
    <property type="term" value="P:lipid metabolic process"/>
    <property type="evidence" value="ECO:0007669"/>
    <property type="project" value="UniProtKB-ARBA"/>
</dbReference>
<keyword evidence="2 5" id="KW-0479">Metal-binding</keyword>
<keyword evidence="4 5" id="KW-0408">Iron</keyword>
<dbReference type="PROSITE" id="PS00086">
    <property type="entry name" value="CYTOCHROME_P450"/>
    <property type="match status" value="1"/>
</dbReference>
<organism evidence="8 9">
    <name type="scientific">Microbotryum saponariae</name>
    <dbReference type="NCBI Taxonomy" id="289078"/>
    <lineage>
        <taxon>Eukaryota</taxon>
        <taxon>Fungi</taxon>
        <taxon>Dikarya</taxon>
        <taxon>Basidiomycota</taxon>
        <taxon>Pucciniomycotina</taxon>
        <taxon>Microbotryomycetes</taxon>
        <taxon>Microbotryales</taxon>
        <taxon>Microbotryaceae</taxon>
        <taxon>Microbotryum</taxon>
    </lineage>
</organism>
<proteinExistence type="inferred from homology"/>
<evidence type="ECO:0000256" key="6">
    <source>
        <dbReference type="RuleBase" id="RU000461"/>
    </source>
</evidence>
<evidence type="ECO:0000313" key="8">
    <source>
        <dbReference type="EMBL" id="SCZ87899.1"/>
    </source>
</evidence>
<dbReference type="PRINTS" id="PR00463">
    <property type="entry name" value="EP450I"/>
</dbReference>
<dbReference type="Proteomes" id="UP000249723">
    <property type="component" value="Unassembled WGS sequence"/>
</dbReference>
<keyword evidence="7" id="KW-0812">Transmembrane</keyword>
<dbReference type="Pfam" id="PF00067">
    <property type="entry name" value="p450"/>
    <property type="match status" value="1"/>
</dbReference>
<evidence type="ECO:0000256" key="7">
    <source>
        <dbReference type="SAM" id="Phobius"/>
    </source>
</evidence>
<comment type="cofactor">
    <cofactor evidence="5">
        <name>heme</name>
        <dbReference type="ChEBI" id="CHEBI:30413"/>
    </cofactor>
</comment>
<dbReference type="GO" id="GO:0004497">
    <property type="term" value="F:monooxygenase activity"/>
    <property type="evidence" value="ECO:0007669"/>
    <property type="project" value="UniProtKB-KW"/>
</dbReference>
<keyword evidence="6" id="KW-0503">Monooxygenase</keyword>
<dbReference type="GO" id="GO:0016705">
    <property type="term" value="F:oxidoreductase activity, acting on paired donors, with incorporation or reduction of molecular oxygen"/>
    <property type="evidence" value="ECO:0007669"/>
    <property type="project" value="InterPro"/>
</dbReference>
<name>A0A2X0K612_9BASI</name>
<dbReference type="AlphaFoldDB" id="A0A2X0K612"/>
<evidence type="ECO:0000256" key="5">
    <source>
        <dbReference type="PIRSR" id="PIRSR602401-1"/>
    </source>
</evidence>
<feature type="binding site" description="axial binding residue" evidence="5">
    <location>
        <position position="474"/>
    </location>
    <ligand>
        <name>heme</name>
        <dbReference type="ChEBI" id="CHEBI:30413"/>
    </ligand>
    <ligandPart>
        <name>Fe</name>
        <dbReference type="ChEBI" id="CHEBI:18248"/>
    </ligandPart>
</feature>
<dbReference type="STRING" id="289078.A0A2X0K612"/>
<sequence length="563" mass="64641">MFPIPALIDIPGYGPVSLTVFVYGAVAAWVAVWIFSYRDGTALGNDRNRYRKDLYSPHTTWFLGSLPFVLATRHKLLETWGEERAKMERNPEHHGKWLSWSAPYGRRVIDISRPDLIEYVQKTNFQNYVKGKQFYLNMEAVLGDGIFNVDGHAWTLQRKATSKIFNGNAFRGIIAQSIDKNIERLVTIIKRHADKGEVFDLSQLFFRFTLESFGGMAFGCDIGALSTETDEPVPFTAAFDYAQVVLNRRFQDPFWPINEFLDGSRGKMRDTVRILDDFCYNLIDERTRAGRNTFTSEKEHDSQTDLLSLYMNIRDEQGKPMSRKQLRDAVLNLIIAGRDTTAQAMSWTMIRLLRDPKWIESIRKEADEMGHLEYDTFKHLHMTNAVFMEGLRLSPSVPKNGWQAVKDDQLPNGGPFVRAGEYVHWGDYSMAREESIWGPDAKQFNPARWIDADGTVKKVSNYKAHMFNAGYRLCLGMELAKFEGCHLLTTILKNFDLEFAEGYWENTPKLDTEDMPKYLPSITLHLVSHFVSLLAINPEPVSEDIFYMQANPLMVRATVRKSA</sequence>
<keyword evidence="7" id="KW-0472">Membrane</keyword>
<gene>
    <name evidence="8" type="ORF">BZ3500_MVSOF-1268-A1-R1_CHR2-3G05367</name>
</gene>
<evidence type="ECO:0000256" key="1">
    <source>
        <dbReference type="ARBA" id="ARBA00010617"/>
    </source>
</evidence>
<dbReference type="SUPFAM" id="SSF48264">
    <property type="entry name" value="Cytochrome P450"/>
    <property type="match status" value="1"/>
</dbReference>
<dbReference type="PRINTS" id="PR00385">
    <property type="entry name" value="P450"/>
</dbReference>
<dbReference type="EMBL" id="FMWP01000011">
    <property type="protein sequence ID" value="SCZ87899.1"/>
    <property type="molecule type" value="Genomic_DNA"/>
</dbReference>
<keyword evidence="9" id="KW-1185">Reference proteome</keyword>
<dbReference type="InterPro" id="IPR036396">
    <property type="entry name" value="Cyt_P450_sf"/>
</dbReference>
<feature type="transmembrane region" description="Helical" evidence="7">
    <location>
        <begin position="20"/>
        <end position="37"/>
    </location>
</feature>
<dbReference type="InterPro" id="IPR001128">
    <property type="entry name" value="Cyt_P450"/>
</dbReference>
<dbReference type="PANTHER" id="PTHR24296">
    <property type="entry name" value="CYTOCHROME P450"/>
    <property type="match status" value="1"/>
</dbReference>
<evidence type="ECO:0000256" key="2">
    <source>
        <dbReference type="ARBA" id="ARBA00022723"/>
    </source>
</evidence>
<dbReference type="GO" id="GO:0020037">
    <property type="term" value="F:heme binding"/>
    <property type="evidence" value="ECO:0007669"/>
    <property type="project" value="InterPro"/>
</dbReference>
<dbReference type="Gene3D" id="1.10.630.10">
    <property type="entry name" value="Cytochrome P450"/>
    <property type="match status" value="1"/>
</dbReference>
<dbReference type="OrthoDB" id="1470350at2759"/>
<evidence type="ECO:0000256" key="3">
    <source>
        <dbReference type="ARBA" id="ARBA00023002"/>
    </source>
</evidence>